<reference evidence="1" key="1">
    <citation type="submission" date="2020-04" db="EMBL/GenBank/DDBJ databases">
        <authorList>
            <person name="Zhang T."/>
        </authorList>
    </citation>
    <scope>NUCLEOTIDE SEQUENCE</scope>
    <source>
        <strain evidence="1">HKST-UBA14</strain>
    </source>
</reference>
<organism evidence="1 2">
    <name type="scientific">Candidatus Dojkabacteria bacterium</name>
    <dbReference type="NCBI Taxonomy" id="2099670"/>
    <lineage>
        <taxon>Bacteria</taxon>
        <taxon>Candidatus Dojkabacteria</taxon>
    </lineage>
</organism>
<accession>A0A955RJH7</accession>
<gene>
    <name evidence="1" type="ORF">KC909_03480</name>
</gene>
<comment type="caution">
    <text evidence="1">The sequence shown here is derived from an EMBL/GenBank/DDBJ whole genome shotgun (WGS) entry which is preliminary data.</text>
</comment>
<proteinExistence type="predicted"/>
<dbReference type="Proteomes" id="UP000783287">
    <property type="component" value="Unassembled WGS sequence"/>
</dbReference>
<reference evidence="1" key="2">
    <citation type="journal article" date="2021" name="Microbiome">
        <title>Successional dynamics and alternative stable states in a saline activated sludge microbial community over 9 years.</title>
        <authorList>
            <person name="Wang Y."/>
            <person name="Ye J."/>
            <person name="Ju F."/>
            <person name="Liu L."/>
            <person name="Boyd J.A."/>
            <person name="Deng Y."/>
            <person name="Parks D.H."/>
            <person name="Jiang X."/>
            <person name="Yin X."/>
            <person name="Woodcroft B.J."/>
            <person name="Tyson G.W."/>
            <person name="Hugenholtz P."/>
            <person name="Polz M.F."/>
            <person name="Zhang T."/>
        </authorList>
    </citation>
    <scope>NUCLEOTIDE SEQUENCE</scope>
    <source>
        <strain evidence="1">HKST-UBA14</strain>
    </source>
</reference>
<dbReference type="EMBL" id="JAGQLK010000065">
    <property type="protein sequence ID" value="MCA9383400.1"/>
    <property type="molecule type" value="Genomic_DNA"/>
</dbReference>
<evidence type="ECO:0000313" key="2">
    <source>
        <dbReference type="Proteomes" id="UP000783287"/>
    </source>
</evidence>
<dbReference type="AlphaFoldDB" id="A0A955RJH7"/>
<name>A0A955RJH7_9BACT</name>
<evidence type="ECO:0000313" key="1">
    <source>
        <dbReference type="EMBL" id="MCA9383400.1"/>
    </source>
</evidence>
<protein>
    <submittedName>
        <fullName evidence="1">Uncharacterized protein</fullName>
    </submittedName>
</protein>
<sequence>MSENNLHNFYGQMAAHSETMQDQIHHPETGTVMDIIADDVYQMTQAVDHYFPGQVTASGQVLRVIAGEQSVVVMPKQVAKQVAMVALQNEYGVTPIDLRADLDLVGSEADIVAVPLPNTGDRSGRTTYNLLSGKYRASNGATNGVALPNPYVTKMLTDLQNKHLPQIYTRSLQSSRGGYEPTLDQQVVADWMACYGIAPDGSRLTQMPAYMTESNNYSTTVPEIGIELPTNFAQGNENHRLWMQRQLGIEAQYVVSEGEIDRILLQNGGFNALRVLLTSARQWLREDGYEPNSAALKLEEDKDDEVPFNIVSRGRRAHSANFLPGDDSMIHVQFDSEGKYQADYSVDQLLNDPQFGISLKAIPRVILYSLAGLSGHITGGGSIYNYDAQQIMDIVGLPYFPLWNFTKKDGNGKRVTALSYVSTGIRKLRSADEIKAQGNEETVLAYELSTRGRFAFLDLMMSTYADQAAQEIGQLIAMGGDITPDTYVELTNRTGRVPSDYRFV</sequence>